<gene>
    <name evidence="2" type="primary">SUB2_3</name>
    <name evidence="2" type="ORF">GGI25_004997</name>
</gene>
<keyword evidence="2" id="KW-0378">Hydrolase</keyword>
<sequence length="184" mass="20879">MSNRANKIADNTDKEDDVTKLILYRLRHYYVAVPEIEKSSKLNELLGSLEFNQVVIFTKDFEQATVLNKMINSPELPSMCIHPGISQQERIESYRQFKSYSARVMIVADEVGRGVNIEFVDIVINYDTPSDTDAYLYRFGRAGKFGIEGLAITFVSSAEDKKVVESVQERFEVSIAELPAEINP</sequence>
<dbReference type="PANTHER" id="PTHR47958">
    <property type="entry name" value="ATP-DEPENDENT RNA HELICASE DBP3"/>
    <property type="match status" value="1"/>
</dbReference>
<dbReference type="SUPFAM" id="SSF52540">
    <property type="entry name" value="P-loop containing nucleoside triphosphate hydrolases"/>
    <property type="match status" value="1"/>
</dbReference>
<protein>
    <submittedName>
        <fullName evidence="2">Suppressor of the cold-sensitive snRNP biogenesis mutant brr1-1</fullName>
        <ecNumber evidence="2">3.6.4.13</ecNumber>
    </submittedName>
</protein>
<comment type="caution">
    <text evidence="2">The sequence shown here is derived from an EMBL/GenBank/DDBJ whole genome shotgun (WGS) entry which is preliminary data.</text>
</comment>
<dbReference type="SMART" id="SM00490">
    <property type="entry name" value="HELICc"/>
    <property type="match status" value="1"/>
</dbReference>
<dbReference type="OrthoDB" id="10265785at2759"/>
<dbReference type="InterPro" id="IPR001650">
    <property type="entry name" value="Helicase_C-like"/>
</dbReference>
<reference evidence="2" key="1">
    <citation type="submission" date="2022-07" db="EMBL/GenBank/DDBJ databases">
        <title>Phylogenomic reconstructions and comparative analyses of Kickxellomycotina fungi.</title>
        <authorList>
            <person name="Reynolds N.K."/>
            <person name="Stajich J.E."/>
            <person name="Barry K."/>
            <person name="Grigoriev I.V."/>
            <person name="Crous P."/>
            <person name="Smith M.E."/>
        </authorList>
    </citation>
    <scope>NUCLEOTIDE SEQUENCE</scope>
    <source>
        <strain evidence="2">NRRL 3115</strain>
    </source>
</reference>
<dbReference type="Proteomes" id="UP001151518">
    <property type="component" value="Unassembled WGS sequence"/>
</dbReference>
<dbReference type="EMBL" id="JANBTW010000078">
    <property type="protein sequence ID" value="KAJ2672679.1"/>
    <property type="molecule type" value="Genomic_DNA"/>
</dbReference>
<dbReference type="AlphaFoldDB" id="A0A9W8KWV8"/>
<feature type="domain" description="Helicase C-terminal" evidence="1">
    <location>
        <begin position="41"/>
        <end position="184"/>
    </location>
</feature>
<dbReference type="EC" id="3.6.4.13" evidence="2"/>
<name>A0A9W8KWV8_9FUNG</name>
<accession>A0A9W8KWV8</accession>
<dbReference type="Gene3D" id="3.40.50.300">
    <property type="entry name" value="P-loop containing nucleotide triphosphate hydrolases"/>
    <property type="match status" value="1"/>
</dbReference>
<dbReference type="Pfam" id="PF00271">
    <property type="entry name" value="Helicase_C"/>
    <property type="match status" value="1"/>
</dbReference>
<proteinExistence type="predicted"/>
<evidence type="ECO:0000313" key="3">
    <source>
        <dbReference type="Proteomes" id="UP001151518"/>
    </source>
</evidence>
<dbReference type="InterPro" id="IPR027417">
    <property type="entry name" value="P-loop_NTPase"/>
</dbReference>
<dbReference type="CDD" id="cd18787">
    <property type="entry name" value="SF2_C_DEAD"/>
    <property type="match status" value="1"/>
</dbReference>
<dbReference type="PROSITE" id="PS51194">
    <property type="entry name" value="HELICASE_CTER"/>
    <property type="match status" value="1"/>
</dbReference>
<dbReference type="GO" id="GO:0003724">
    <property type="term" value="F:RNA helicase activity"/>
    <property type="evidence" value="ECO:0007669"/>
    <property type="project" value="UniProtKB-EC"/>
</dbReference>
<organism evidence="2 3">
    <name type="scientific">Coemansia spiralis</name>
    <dbReference type="NCBI Taxonomy" id="417178"/>
    <lineage>
        <taxon>Eukaryota</taxon>
        <taxon>Fungi</taxon>
        <taxon>Fungi incertae sedis</taxon>
        <taxon>Zoopagomycota</taxon>
        <taxon>Kickxellomycotina</taxon>
        <taxon>Kickxellomycetes</taxon>
        <taxon>Kickxellales</taxon>
        <taxon>Kickxellaceae</taxon>
        <taxon>Coemansia</taxon>
    </lineage>
</organism>
<evidence type="ECO:0000259" key="1">
    <source>
        <dbReference type="PROSITE" id="PS51194"/>
    </source>
</evidence>
<evidence type="ECO:0000313" key="2">
    <source>
        <dbReference type="EMBL" id="KAJ2672679.1"/>
    </source>
</evidence>
<dbReference type="GO" id="GO:0016787">
    <property type="term" value="F:hydrolase activity"/>
    <property type="evidence" value="ECO:0007669"/>
    <property type="project" value="UniProtKB-KW"/>
</dbReference>